<dbReference type="KEGG" id="bgt:106068262"/>
<feature type="region of interest" description="Disordered" evidence="1">
    <location>
        <begin position="357"/>
        <end position="376"/>
    </location>
</feature>
<dbReference type="EnsemblMetazoa" id="BGLB022688-RA">
    <property type="protein sequence ID" value="BGLB022688-PA"/>
    <property type="gene ID" value="BGLB022688"/>
</dbReference>
<proteinExistence type="predicted"/>
<feature type="region of interest" description="Disordered" evidence="1">
    <location>
        <begin position="284"/>
        <end position="342"/>
    </location>
</feature>
<dbReference type="AlphaFoldDB" id="A0A2C9KRF1"/>
<protein>
    <recommendedName>
        <fullName evidence="4">TIR domain-containing protein</fullName>
    </recommendedName>
</protein>
<feature type="compositionally biased region" description="Basic and acidic residues" evidence="1">
    <location>
        <begin position="330"/>
        <end position="340"/>
    </location>
</feature>
<organism evidence="2 3">
    <name type="scientific">Biomphalaria glabrata</name>
    <name type="common">Bloodfluke planorb</name>
    <name type="synonym">Freshwater snail</name>
    <dbReference type="NCBI Taxonomy" id="6526"/>
    <lineage>
        <taxon>Eukaryota</taxon>
        <taxon>Metazoa</taxon>
        <taxon>Spiralia</taxon>
        <taxon>Lophotrochozoa</taxon>
        <taxon>Mollusca</taxon>
        <taxon>Gastropoda</taxon>
        <taxon>Heterobranchia</taxon>
        <taxon>Euthyneura</taxon>
        <taxon>Panpulmonata</taxon>
        <taxon>Hygrophila</taxon>
        <taxon>Lymnaeoidea</taxon>
        <taxon>Planorbidae</taxon>
        <taxon>Biomphalaria</taxon>
    </lineage>
</organism>
<evidence type="ECO:0000313" key="3">
    <source>
        <dbReference type="Proteomes" id="UP000076420"/>
    </source>
</evidence>
<feature type="compositionally biased region" description="Polar residues" evidence="1">
    <location>
        <begin position="300"/>
        <end position="314"/>
    </location>
</feature>
<accession>A0A2C9KRF1</accession>
<dbReference type="InterPro" id="IPR035897">
    <property type="entry name" value="Toll_tir_struct_dom_sf"/>
</dbReference>
<feature type="compositionally biased region" description="Basic and acidic residues" evidence="1">
    <location>
        <begin position="357"/>
        <end position="368"/>
    </location>
</feature>
<dbReference type="VEuPathDB" id="VectorBase:BGLB022688"/>
<dbReference type="Proteomes" id="UP000076420">
    <property type="component" value="Unassembled WGS sequence"/>
</dbReference>
<evidence type="ECO:0008006" key="4">
    <source>
        <dbReference type="Google" id="ProtNLM"/>
    </source>
</evidence>
<evidence type="ECO:0000256" key="1">
    <source>
        <dbReference type="SAM" id="MobiDB-lite"/>
    </source>
</evidence>
<dbReference type="VEuPathDB" id="VectorBase:BGLAX_027078"/>
<dbReference type="Gene3D" id="3.40.50.10140">
    <property type="entry name" value="Toll/interleukin-1 receptor homology (TIR) domain"/>
    <property type="match status" value="1"/>
</dbReference>
<feature type="region of interest" description="Disordered" evidence="1">
    <location>
        <begin position="224"/>
        <end position="251"/>
    </location>
</feature>
<evidence type="ECO:0000313" key="2">
    <source>
        <dbReference type="EnsemblMetazoa" id="BGLB022688-PA"/>
    </source>
</evidence>
<name>A0A2C9KRF1_BIOGL</name>
<sequence length="403" mass="45743">MASPDVEADAEPFQDFSPILCTFEKHKYLMSSELRKDNFEILIISHEDDDKQVRKFQQSLINNVTYCKLHELVSPKVELHRDLIYEDDSPTPELDFSLRKATVVFLYATHAFSECHWTVFEGRVSLGKVIKMGPGLKKVCVIHTKPVGNRDYSLPMTVDTSKDLYFSENEEDNQQFYDNVGRILQSTAHVQHQKDVELYEKRLEFFSQKYPWVLRLYHLGDERRPQDDGNLVRQGEASSRERERKNKPCPKIGRSLIFNSIVTTETSFEDSKRAIHCDTSATLANTDTQPDVEPDCLASNAASPISTLPNVGTRQNEKLQRNTPGTTSESSRHVAEEDQTTKLTNDLTELKIVDNHLSDTPMDDRSKVIGDNAQSSKVPTGTNILCNSNKSDVVADCETHANE</sequence>
<reference evidence="2" key="1">
    <citation type="submission" date="2020-05" db="UniProtKB">
        <authorList>
            <consortium name="EnsemblMetazoa"/>
        </authorList>
    </citation>
    <scope>IDENTIFICATION</scope>
    <source>
        <strain evidence="2">BB02</strain>
    </source>
</reference>
<gene>
    <name evidence="2" type="primary">106068262</name>
</gene>